<dbReference type="Proteomes" id="UP001333110">
    <property type="component" value="Unassembled WGS sequence"/>
</dbReference>
<gene>
    <name evidence="2" type="ORF">QYF61_015751</name>
</gene>
<dbReference type="EMBL" id="JAUNZN010000018">
    <property type="protein sequence ID" value="KAK4811047.1"/>
    <property type="molecule type" value="Genomic_DNA"/>
</dbReference>
<dbReference type="AlphaFoldDB" id="A0AAN7MQG4"/>
<reference evidence="2 3" key="1">
    <citation type="journal article" date="2023" name="J. Hered.">
        <title>Chromosome-level genome of the wood stork (Mycteria americana) provides insight into avian chromosome evolution.</title>
        <authorList>
            <person name="Flamio R. Jr."/>
            <person name="Ramstad K.M."/>
        </authorList>
    </citation>
    <scope>NUCLEOTIDE SEQUENCE [LARGE SCALE GENOMIC DNA]</scope>
    <source>
        <strain evidence="2">JAX WOST 10</strain>
    </source>
</reference>
<organism evidence="2 3">
    <name type="scientific">Mycteria americana</name>
    <name type="common">Wood stork</name>
    <dbReference type="NCBI Taxonomy" id="33587"/>
    <lineage>
        <taxon>Eukaryota</taxon>
        <taxon>Metazoa</taxon>
        <taxon>Chordata</taxon>
        <taxon>Craniata</taxon>
        <taxon>Vertebrata</taxon>
        <taxon>Euteleostomi</taxon>
        <taxon>Archelosauria</taxon>
        <taxon>Archosauria</taxon>
        <taxon>Dinosauria</taxon>
        <taxon>Saurischia</taxon>
        <taxon>Theropoda</taxon>
        <taxon>Coelurosauria</taxon>
        <taxon>Aves</taxon>
        <taxon>Neognathae</taxon>
        <taxon>Neoaves</taxon>
        <taxon>Aequornithes</taxon>
        <taxon>Ciconiiformes</taxon>
        <taxon>Ciconiidae</taxon>
        <taxon>Mycteria</taxon>
    </lineage>
</organism>
<accession>A0AAN7MQG4</accession>
<keyword evidence="3" id="KW-1185">Reference proteome</keyword>
<proteinExistence type="predicted"/>
<evidence type="ECO:0000313" key="2">
    <source>
        <dbReference type="EMBL" id="KAK4811047.1"/>
    </source>
</evidence>
<feature type="compositionally biased region" description="Basic and acidic residues" evidence="1">
    <location>
        <begin position="113"/>
        <end position="125"/>
    </location>
</feature>
<sequence length="135" mass="14997">MSSLALVTLSSSIASPRKSWVSQCKVRLQQNQEHESFLPSVQVTSPVPGCCRAIMNIGEQQSRVSDAQPFPGPDLEDQIHFLCSCESKSKFKRRGRANKRTLDIGCKAPGEKMSQKEYPEFKPKDAVLMGNQSPE</sequence>
<name>A0AAN7MQG4_MYCAM</name>
<evidence type="ECO:0000313" key="3">
    <source>
        <dbReference type="Proteomes" id="UP001333110"/>
    </source>
</evidence>
<comment type="caution">
    <text evidence="2">The sequence shown here is derived from an EMBL/GenBank/DDBJ whole genome shotgun (WGS) entry which is preliminary data.</text>
</comment>
<protein>
    <submittedName>
        <fullName evidence="2">Uncharacterized protein</fullName>
    </submittedName>
</protein>
<evidence type="ECO:0000256" key="1">
    <source>
        <dbReference type="SAM" id="MobiDB-lite"/>
    </source>
</evidence>
<feature type="region of interest" description="Disordered" evidence="1">
    <location>
        <begin position="113"/>
        <end position="135"/>
    </location>
</feature>